<feature type="binding site" evidence="9">
    <location>
        <position position="30"/>
    </location>
    <ligand>
        <name>Zn(2+)</name>
        <dbReference type="ChEBI" id="CHEBI:29105"/>
    </ligand>
</feature>
<dbReference type="InterPro" id="IPR013763">
    <property type="entry name" value="Cyclin-like_dom"/>
</dbReference>
<evidence type="ECO:0000256" key="8">
    <source>
        <dbReference type="ARBA" id="ARBA00023163"/>
    </source>
</evidence>
<evidence type="ECO:0000256" key="10">
    <source>
        <dbReference type="PROSITE-ProRule" id="PRU00469"/>
    </source>
</evidence>
<dbReference type="InterPro" id="IPR013150">
    <property type="entry name" value="TFIIB_cyclin"/>
</dbReference>
<dbReference type="SUPFAM" id="SSF47954">
    <property type="entry name" value="Cyclin-like"/>
    <property type="match status" value="2"/>
</dbReference>
<feature type="binding site" evidence="9">
    <location>
        <position position="51"/>
    </location>
    <ligand>
        <name>Zn(2+)</name>
        <dbReference type="ChEBI" id="CHEBI:29105"/>
    </ligand>
</feature>
<sequence length="327" mass="36527">MSSVEFTTQRERRTSTTEEKDVNRKELDICPECSGRLTTDAEHAETACTECGLVVTEGHIDTGPEWRAYDAGQENSRSRVGAPTTKMLHDKGLSSHIGWENRDSYGKTLNSRQRQQIQRLRTWDERFRTRDHKERNLKQALGEIDRMGSALGLPAEVRETASVIYRRALDAGLLPGRTIEGIATASLYAAARQMSTPRSIGEVDTVSRVDEMEFKRAYRYIARELGLAVKPASPQQYVGRLTSKLDVDTETEHLARDLLKLAEGTVVPNGKSPIGLAAAAIYAAARLTGRDVTQDDVSTVAEVSTVTIRNRYQELLDLYEEQQSVRL</sequence>
<keyword evidence="5 10" id="KW-0863">Zinc-finger</keyword>
<dbReference type="Gene3D" id="1.10.472.170">
    <property type="match status" value="1"/>
</dbReference>
<feature type="domain" description="TFIIB-type" evidence="12">
    <location>
        <begin position="26"/>
        <end position="56"/>
    </location>
</feature>
<dbReference type="Gene3D" id="1.10.472.10">
    <property type="entry name" value="Cyclin-like"/>
    <property type="match status" value="1"/>
</dbReference>
<evidence type="ECO:0000256" key="7">
    <source>
        <dbReference type="ARBA" id="ARBA00023015"/>
    </source>
</evidence>
<dbReference type="OrthoDB" id="7429at2157"/>
<dbReference type="Pfam" id="PF00382">
    <property type="entry name" value="TFIIB"/>
    <property type="match status" value="2"/>
</dbReference>
<keyword evidence="6 9" id="KW-0862">Zinc</keyword>
<evidence type="ECO:0000259" key="12">
    <source>
        <dbReference type="PROSITE" id="PS51134"/>
    </source>
</evidence>
<evidence type="ECO:0000256" key="4">
    <source>
        <dbReference type="ARBA" id="ARBA00022737"/>
    </source>
</evidence>
<dbReference type="Pfam" id="PF08271">
    <property type="entry name" value="Zn_Ribbon_TF"/>
    <property type="match status" value="1"/>
</dbReference>
<keyword evidence="8 9" id="KW-0804">Transcription</keyword>
<name>A0A6A8GAM0_9EURY</name>
<dbReference type="GO" id="GO:0003700">
    <property type="term" value="F:DNA-binding transcription factor activity"/>
    <property type="evidence" value="ECO:0007669"/>
    <property type="project" value="UniProtKB-UniRule"/>
</dbReference>
<feature type="binding site" evidence="9">
    <location>
        <position position="33"/>
    </location>
    <ligand>
        <name>Zn(2+)</name>
        <dbReference type="ChEBI" id="CHEBI:29105"/>
    </ligand>
</feature>
<dbReference type="InterPro" id="IPR036915">
    <property type="entry name" value="Cyclin-like_sf"/>
</dbReference>
<keyword evidence="7 9" id="KW-0805">Transcription regulation</keyword>
<dbReference type="PANTHER" id="PTHR11618">
    <property type="entry name" value="TRANSCRIPTION INITIATION FACTOR IIB-RELATED"/>
    <property type="match status" value="1"/>
</dbReference>
<keyword evidence="13" id="KW-0648">Protein biosynthesis</keyword>
<dbReference type="GO" id="GO:0070897">
    <property type="term" value="P:transcription preinitiation complex assembly"/>
    <property type="evidence" value="ECO:0007669"/>
    <property type="project" value="InterPro"/>
</dbReference>
<feature type="binding site" evidence="9">
    <location>
        <position position="48"/>
    </location>
    <ligand>
        <name>Zn(2+)</name>
        <dbReference type="ChEBI" id="CHEBI:29105"/>
    </ligand>
</feature>
<dbReference type="EMBL" id="WKJQ01000003">
    <property type="protein sequence ID" value="MRW98259.1"/>
    <property type="molecule type" value="Genomic_DNA"/>
</dbReference>
<dbReference type="InterPro" id="IPR000812">
    <property type="entry name" value="TFIIB"/>
</dbReference>
<protein>
    <recommendedName>
        <fullName evidence="2 9">Transcription initiation factor IIB</fullName>
        <shortName evidence="9">TFIIB</shortName>
    </recommendedName>
</protein>
<keyword evidence="3 9" id="KW-0479">Metal-binding</keyword>
<feature type="region of interest" description="Disordered" evidence="11">
    <location>
        <begin position="1"/>
        <end position="23"/>
    </location>
</feature>
<comment type="function">
    <text evidence="9">Stabilizes TBP binding to an archaeal box-A promoter. Also responsible for recruiting RNA polymerase II to the pre-initiation complex (DNA-TBP-TFIIB).</text>
</comment>
<dbReference type="PRINTS" id="PR00685">
    <property type="entry name" value="TIFACTORIIB"/>
</dbReference>
<dbReference type="GO" id="GO:0008270">
    <property type="term" value="F:zinc ion binding"/>
    <property type="evidence" value="ECO:0007669"/>
    <property type="project" value="UniProtKB-UniRule"/>
</dbReference>
<evidence type="ECO:0000313" key="14">
    <source>
        <dbReference type="Proteomes" id="UP000443423"/>
    </source>
</evidence>
<reference evidence="13 14" key="1">
    <citation type="submission" date="2019-11" db="EMBL/GenBank/DDBJ databases">
        <title>Whole genome sequence of Haloferax sp. MBLA0078.</title>
        <authorList>
            <person name="Seo M.-J."/>
            <person name="Cho E.-S."/>
        </authorList>
    </citation>
    <scope>NUCLEOTIDE SEQUENCE [LARGE SCALE GENOMIC DNA]</scope>
    <source>
        <strain evidence="13 14">MBLA0078</strain>
    </source>
</reference>
<evidence type="ECO:0000256" key="1">
    <source>
        <dbReference type="ARBA" id="ARBA00010857"/>
    </source>
</evidence>
<dbReference type="FunFam" id="1.10.472.170:FF:000001">
    <property type="entry name" value="Transcription initiation factor IIB"/>
    <property type="match status" value="1"/>
</dbReference>
<organism evidence="13 14">
    <name type="scientific">Haloferax marinum</name>
    <dbReference type="NCBI Taxonomy" id="2666143"/>
    <lineage>
        <taxon>Archaea</taxon>
        <taxon>Methanobacteriati</taxon>
        <taxon>Methanobacteriota</taxon>
        <taxon>Stenosarchaea group</taxon>
        <taxon>Halobacteria</taxon>
        <taxon>Halobacteriales</taxon>
        <taxon>Haloferacaceae</taxon>
        <taxon>Haloferax</taxon>
    </lineage>
</organism>
<dbReference type="PROSITE" id="PS51134">
    <property type="entry name" value="ZF_TFIIB"/>
    <property type="match status" value="1"/>
</dbReference>
<dbReference type="RefSeq" id="WP_151114248.1">
    <property type="nucleotide sequence ID" value="NZ_WKJQ01000003.1"/>
</dbReference>
<dbReference type="GO" id="GO:0017025">
    <property type="term" value="F:TBP-class protein binding"/>
    <property type="evidence" value="ECO:0007669"/>
    <property type="project" value="InterPro"/>
</dbReference>
<keyword evidence="13" id="KW-0396">Initiation factor</keyword>
<dbReference type="InterPro" id="IPR013137">
    <property type="entry name" value="Znf_TFIIB"/>
</dbReference>
<feature type="compositionally biased region" description="Basic and acidic residues" evidence="11">
    <location>
        <begin position="8"/>
        <end position="23"/>
    </location>
</feature>
<dbReference type="InterPro" id="IPR023486">
    <property type="entry name" value="TFIIB_CS"/>
</dbReference>
<dbReference type="PROSITE" id="PS00782">
    <property type="entry name" value="TFIIB"/>
    <property type="match status" value="2"/>
</dbReference>
<comment type="similarity">
    <text evidence="1 9">Belongs to the TFIIB family.</text>
</comment>
<evidence type="ECO:0000256" key="6">
    <source>
        <dbReference type="ARBA" id="ARBA00022833"/>
    </source>
</evidence>
<dbReference type="InterPro" id="IPR023484">
    <property type="entry name" value="TFIIB_arc"/>
</dbReference>
<evidence type="ECO:0000256" key="2">
    <source>
        <dbReference type="ARBA" id="ARBA00013932"/>
    </source>
</evidence>
<proteinExistence type="inferred from homology"/>
<gene>
    <name evidence="9" type="primary">tfb</name>
    <name evidence="13" type="ORF">GJR99_16965</name>
</gene>
<evidence type="ECO:0000256" key="11">
    <source>
        <dbReference type="SAM" id="MobiDB-lite"/>
    </source>
</evidence>
<dbReference type="PANTHER" id="PTHR11618:SF13">
    <property type="entry name" value="TRANSCRIPTION INITIATION FACTOR IIB"/>
    <property type="match status" value="1"/>
</dbReference>
<dbReference type="Proteomes" id="UP000443423">
    <property type="component" value="Unassembled WGS sequence"/>
</dbReference>
<dbReference type="AlphaFoldDB" id="A0A6A8GAM0"/>
<evidence type="ECO:0000256" key="5">
    <source>
        <dbReference type="ARBA" id="ARBA00022771"/>
    </source>
</evidence>
<feature type="repeat" description="1" evidence="9">
    <location>
        <begin position="142"/>
        <end position="225"/>
    </location>
</feature>
<dbReference type="SUPFAM" id="SSF57783">
    <property type="entry name" value="Zinc beta-ribbon"/>
    <property type="match status" value="1"/>
</dbReference>
<evidence type="ECO:0000313" key="13">
    <source>
        <dbReference type="EMBL" id="MRW98259.1"/>
    </source>
</evidence>
<feature type="repeat" description="2" evidence="9">
    <location>
        <begin position="236"/>
        <end position="317"/>
    </location>
</feature>
<evidence type="ECO:0000256" key="3">
    <source>
        <dbReference type="ARBA" id="ARBA00022723"/>
    </source>
</evidence>
<keyword evidence="14" id="KW-1185">Reference proteome</keyword>
<dbReference type="GO" id="GO:0097550">
    <property type="term" value="C:transcription preinitiation complex"/>
    <property type="evidence" value="ECO:0007669"/>
    <property type="project" value="TreeGrafter"/>
</dbReference>
<evidence type="ECO:0000256" key="9">
    <source>
        <dbReference type="HAMAP-Rule" id="MF_00383"/>
    </source>
</evidence>
<accession>A0A6A8GAM0</accession>
<dbReference type="HAMAP" id="MF_00383">
    <property type="entry name" value="TF2B_arch"/>
    <property type="match status" value="1"/>
</dbReference>
<dbReference type="GO" id="GO:0003743">
    <property type="term" value="F:translation initiation factor activity"/>
    <property type="evidence" value="ECO:0007669"/>
    <property type="project" value="UniProtKB-KW"/>
</dbReference>
<keyword evidence="4 9" id="KW-0677">Repeat</keyword>
<dbReference type="SMART" id="SM00385">
    <property type="entry name" value="CYCLIN"/>
    <property type="match status" value="2"/>
</dbReference>
<comment type="caution">
    <text evidence="13">The sequence shown here is derived from an EMBL/GenBank/DDBJ whole genome shotgun (WGS) entry which is preliminary data.</text>
</comment>